<dbReference type="OrthoDB" id="5187629at2"/>
<proteinExistence type="predicted"/>
<dbReference type="SUPFAM" id="SSF103481">
    <property type="entry name" value="Multidrug resistance efflux transporter EmrE"/>
    <property type="match status" value="1"/>
</dbReference>
<dbReference type="InterPro" id="IPR037185">
    <property type="entry name" value="EmrE-like"/>
</dbReference>
<comment type="caution">
    <text evidence="6">The sequence shown here is derived from an EMBL/GenBank/DDBJ whole genome shotgun (WGS) entry which is preliminary data.</text>
</comment>
<dbReference type="PANTHER" id="PTHR40761:SF1">
    <property type="entry name" value="CONSERVED INTEGRAL MEMBRANE ALANINE VALINE AND LEUCINE RICH PROTEIN-RELATED"/>
    <property type="match status" value="1"/>
</dbReference>
<keyword evidence="7" id="KW-1185">Reference proteome</keyword>
<dbReference type="InterPro" id="IPR008521">
    <property type="entry name" value="Mg_trans_NIPA"/>
</dbReference>
<accession>A0A3N3ZQC5</accession>
<keyword evidence="3 5" id="KW-1133">Transmembrane helix</keyword>
<protein>
    <recommendedName>
        <fullName evidence="8">DMT family transporter</fullName>
    </recommendedName>
</protein>
<dbReference type="RefSeq" id="WP_123825596.1">
    <property type="nucleotide sequence ID" value="NZ_RKMF01000012.1"/>
</dbReference>
<feature type="transmembrane region" description="Helical" evidence="5">
    <location>
        <begin position="256"/>
        <end position="278"/>
    </location>
</feature>
<feature type="transmembrane region" description="Helical" evidence="5">
    <location>
        <begin position="200"/>
        <end position="217"/>
    </location>
</feature>
<feature type="transmembrane region" description="Helical" evidence="5">
    <location>
        <begin position="6"/>
        <end position="28"/>
    </location>
</feature>
<dbReference type="Proteomes" id="UP000270616">
    <property type="component" value="Unassembled WGS sequence"/>
</dbReference>
<evidence type="ECO:0000256" key="4">
    <source>
        <dbReference type="ARBA" id="ARBA00023136"/>
    </source>
</evidence>
<keyword evidence="2 5" id="KW-0812">Transmembrane</keyword>
<evidence type="ECO:0008006" key="8">
    <source>
        <dbReference type="Google" id="ProtNLM"/>
    </source>
</evidence>
<feature type="transmembrane region" description="Helical" evidence="5">
    <location>
        <begin position="74"/>
        <end position="91"/>
    </location>
</feature>
<feature type="transmembrane region" description="Helical" evidence="5">
    <location>
        <begin position="103"/>
        <end position="125"/>
    </location>
</feature>
<keyword evidence="4 5" id="KW-0472">Membrane</keyword>
<evidence type="ECO:0000256" key="2">
    <source>
        <dbReference type="ARBA" id="ARBA00022692"/>
    </source>
</evidence>
<feature type="transmembrane region" description="Helical" evidence="5">
    <location>
        <begin position="137"/>
        <end position="156"/>
    </location>
</feature>
<dbReference type="PANTHER" id="PTHR40761">
    <property type="entry name" value="CONSERVED INTEGRAL MEMBRANE ALANINE VALINE AND LEUCINE RICH PROTEIN-RELATED"/>
    <property type="match status" value="1"/>
</dbReference>
<reference evidence="6 7" key="1">
    <citation type="submission" date="2018-10" db="EMBL/GenBank/DDBJ databases">
        <title>Kocuria sp. M5W7-7, whole genome shotgun sequence.</title>
        <authorList>
            <person name="Tuo L."/>
        </authorList>
    </citation>
    <scope>NUCLEOTIDE SEQUENCE [LARGE SCALE GENOMIC DNA]</scope>
    <source>
        <strain evidence="6 7">M5W7-7</strain>
    </source>
</reference>
<evidence type="ECO:0000256" key="1">
    <source>
        <dbReference type="ARBA" id="ARBA00004141"/>
    </source>
</evidence>
<evidence type="ECO:0000256" key="3">
    <source>
        <dbReference type="ARBA" id="ARBA00022989"/>
    </source>
</evidence>
<dbReference type="EMBL" id="RKMF01000012">
    <property type="protein sequence ID" value="ROZ62445.1"/>
    <property type="molecule type" value="Genomic_DNA"/>
</dbReference>
<evidence type="ECO:0000313" key="6">
    <source>
        <dbReference type="EMBL" id="ROZ62445.1"/>
    </source>
</evidence>
<dbReference type="Gene3D" id="1.10.3730.20">
    <property type="match status" value="1"/>
</dbReference>
<gene>
    <name evidence="6" type="ORF">EDL96_09635</name>
</gene>
<evidence type="ECO:0000313" key="7">
    <source>
        <dbReference type="Proteomes" id="UP000270616"/>
    </source>
</evidence>
<evidence type="ECO:0000256" key="5">
    <source>
        <dbReference type="SAM" id="Phobius"/>
    </source>
</evidence>
<comment type="subcellular location">
    <subcellularLocation>
        <location evidence="1">Membrane</location>
        <topology evidence="1">Multi-pass membrane protein</topology>
    </subcellularLocation>
</comment>
<feature type="transmembrane region" description="Helical" evidence="5">
    <location>
        <begin position="49"/>
        <end position="68"/>
    </location>
</feature>
<feature type="transmembrane region" description="Helical" evidence="5">
    <location>
        <begin position="229"/>
        <end position="250"/>
    </location>
</feature>
<dbReference type="AlphaFoldDB" id="A0A3N3ZQC5"/>
<dbReference type="GO" id="GO:0016020">
    <property type="term" value="C:membrane"/>
    <property type="evidence" value="ECO:0007669"/>
    <property type="project" value="UniProtKB-SubCell"/>
</dbReference>
<organism evidence="6 7">
    <name type="scientific">Kocuria soli</name>
    <dbReference type="NCBI Taxonomy" id="2485125"/>
    <lineage>
        <taxon>Bacteria</taxon>
        <taxon>Bacillati</taxon>
        <taxon>Actinomycetota</taxon>
        <taxon>Actinomycetes</taxon>
        <taxon>Micrococcales</taxon>
        <taxon>Micrococcaceae</taxon>
        <taxon>Kocuria</taxon>
    </lineage>
</organism>
<dbReference type="Pfam" id="PF05653">
    <property type="entry name" value="Mg_trans_NIPA"/>
    <property type="match status" value="1"/>
</dbReference>
<sequence length="317" mass="32964">MLWIAVGLAVLSAVGLACGTHLQSLAVVSKSEGRLSLREFSRVLRSPRWMAGLALLGAGTVCNVLALSLAPVTVVQPIGVLGLVITTILHSRHVRIPINTHTWLAIALCIGGGTLFVLAAVRYTNPALAITERATDVVTYLLAAVVAVVSIGLLVLKDHQLSLFYLFAAGTLYGFVAVEVKVVTVQLHAGAGSWWQNVDLINVLGLLVAAVLGGWLVQSAYASGPPELVMAGLTVVDPMVGVLVGLTVLGEAATDFGWVAGITLAACGAVSITGVRLLSRYHPEVLTALAASRAPRTGELGIVPGSRRPVPQQPSED</sequence>
<feature type="transmembrane region" description="Helical" evidence="5">
    <location>
        <begin position="163"/>
        <end position="180"/>
    </location>
</feature>
<dbReference type="GO" id="GO:0015095">
    <property type="term" value="F:magnesium ion transmembrane transporter activity"/>
    <property type="evidence" value="ECO:0007669"/>
    <property type="project" value="InterPro"/>
</dbReference>
<name>A0A3N3ZQC5_9MICC</name>